<gene>
    <name evidence="2" type="ORF">Glove_433g31</name>
    <name evidence="1" type="ORF">Glove_433g32</name>
</gene>
<reference evidence="2 3" key="1">
    <citation type="submission" date="2018-08" db="EMBL/GenBank/DDBJ databases">
        <title>Genome and evolution of the arbuscular mycorrhizal fungus Diversispora epigaea (formerly Glomus versiforme) and its bacterial endosymbionts.</title>
        <authorList>
            <person name="Sun X."/>
            <person name="Fei Z."/>
            <person name="Harrison M."/>
        </authorList>
    </citation>
    <scope>NUCLEOTIDE SEQUENCE [LARGE SCALE GENOMIC DNA]</scope>
    <source>
        <strain evidence="2 3">IT104</strain>
    </source>
</reference>
<keyword evidence="3" id="KW-1185">Reference proteome</keyword>
<organism evidence="2 3">
    <name type="scientific">Diversispora epigaea</name>
    <dbReference type="NCBI Taxonomy" id="1348612"/>
    <lineage>
        <taxon>Eukaryota</taxon>
        <taxon>Fungi</taxon>
        <taxon>Fungi incertae sedis</taxon>
        <taxon>Mucoromycota</taxon>
        <taxon>Glomeromycotina</taxon>
        <taxon>Glomeromycetes</taxon>
        <taxon>Diversisporales</taxon>
        <taxon>Diversisporaceae</taxon>
        <taxon>Diversispora</taxon>
    </lineage>
</organism>
<sequence>MKVFGTNNLRKYYVYVGGIRSNNKVNNINKLLFDEINELPFDEIDNSSDNDNKEFMLASLDALLKKNLDNVRLRTVSQYLHLVQDYRFSKLSASELLARSVNKSLWYTRVIHLWANQWLNKSKIFTSRRGCYAKIKLLLYHKDFKLSIFNYLRANKFTLSIHHFIKFVEEEAIPAAQIRNPNAEIPNAEIPNPKSQIIISIFCQNPKSQIPNTSNLCILASQIPNYLGFEQHDYKDHLKNIYFDGYERDDVVAYRNQFINQIINLRPRFTVYEGEDMEKNISPVLSPNICELVLVTHDKSSFYANNSVIKTWGPIEKN</sequence>
<name>A0A397H0J6_9GLOM</name>
<dbReference type="STRING" id="1348612.A0A397H0J6"/>
<dbReference type="OrthoDB" id="10044727at2759"/>
<protein>
    <submittedName>
        <fullName evidence="2">Uncharacterized protein</fullName>
    </submittedName>
</protein>
<dbReference type="PANTHER" id="PTHR35871">
    <property type="entry name" value="EXPRESSED PROTEIN"/>
    <property type="match status" value="1"/>
</dbReference>
<dbReference type="AlphaFoldDB" id="A0A397H0J6"/>
<dbReference type="PANTHER" id="PTHR35871:SF1">
    <property type="entry name" value="CXC1-LIKE CYSTEINE CLUSTER ASSOCIATED WITH KDZ TRANSPOSASES DOMAIN-CONTAINING PROTEIN"/>
    <property type="match status" value="1"/>
</dbReference>
<evidence type="ECO:0000313" key="3">
    <source>
        <dbReference type="Proteomes" id="UP000266861"/>
    </source>
</evidence>
<dbReference type="EMBL" id="PQFF01000383">
    <property type="protein sequence ID" value="RHZ53889.1"/>
    <property type="molecule type" value="Genomic_DNA"/>
</dbReference>
<accession>A0A397H0J6</accession>
<evidence type="ECO:0000313" key="1">
    <source>
        <dbReference type="EMBL" id="RHZ53889.1"/>
    </source>
</evidence>
<dbReference type="Proteomes" id="UP000266861">
    <property type="component" value="Unassembled WGS sequence"/>
</dbReference>
<dbReference type="EMBL" id="PQFF01000383">
    <property type="protein sequence ID" value="RHZ53890.1"/>
    <property type="molecule type" value="Genomic_DNA"/>
</dbReference>
<proteinExistence type="predicted"/>
<comment type="caution">
    <text evidence="2">The sequence shown here is derived from an EMBL/GenBank/DDBJ whole genome shotgun (WGS) entry which is preliminary data.</text>
</comment>
<evidence type="ECO:0000313" key="2">
    <source>
        <dbReference type="EMBL" id="RHZ53890.1"/>
    </source>
</evidence>